<keyword evidence="11" id="KW-1185">Reference proteome</keyword>
<feature type="domain" description="ABC transporter" evidence="8">
    <location>
        <begin position="330"/>
        <end position="562"/>
    </location>
</feature>
<comment type="caution">
    <text evidence="10">The sequence shown here is derived from an EMBL/GenBank/DDBJ whole genome shotgun (WGS) entry which is preliminary data.</text>
</comment>
<keyword evidence="5 7" id="KW-1133">Transmembrane helix</keyword>
<dbReference type="EMBL" id="JBHUEH010000032">
    <property type="protein sequence ID" value="MFD1887704.1"/>
    <property type="molecule type" value="Genomic_DNA"/>
</dbReference>
<evidence type="ECO:0000259" key="8">
    <source>
        <dbReference type="PROSITE" id="PS50893"/>
    </source>
</evidence>
<sequence>MLKKCFFMFKWWIFAYVILGCTIQFFSAFGIKVFQEILDKVAIIHNYNEITQLVFIYGFLLIGTSIFNYLIEYPQVFLSNSILEKLKIMALSKISKIDYRSYQNIGTGEMIKVIENGANAGTNIVFSFYLRILSELLPTVIFSLYFISFYNIKIMLVIALGYVIIFVLTNLLLRFLYSIKSSLLQSQENMSRYSIRGFMELVVFRINKRYAKEINRLNHTANDIVKKSSQIRMIHESFFGIFSLLVSIIKIIIIIYGIKSILSGDATVGIIVALTMFIDKVYTPVAIFNVIYVDYKLNRVTYNRFEEFLDAPEDKNLNTGLDIKQLKGDIKFENVAFNYGNVKVLNNVSFTIPHGKSLAIVGLSGSGKSTIVKLLLGLLKKDSGQILLDGTDIDAIKLDSFYNQLSYISQDAPVFDTSIRNNIVFDDNLSDEEIYQILENVFLKEKVLSLPEQLSTPVGERGMKLSGGEKQRLAFGRVLAQNRDVVILDEPVSALDNITEKKIMNYILDYFAGKTVIIIAHRLNSIRNVDNILLVKNGDVIDQGDFNYLINSNAYFKELWIKDEQDEEHKHEKEKSELSYN</sequence>
<dbReference type="PANTHER" id="PTHR43394">
    <property type="entry name" value="ATP-DEPENDENT PERMEASE MDL1, MITOCHONDRIAL"/>
    <property type="match status" value="1"/>
</dbReference>
<evidence type="ECO:0000313" key="10">
    <source>
        <dbReference type="EMBL" id="MFD1887704.1"/>
    </source>
</evidence>
<dbReference type="InterPro" id="IPR003593">
    <property type="entry name" value="AAA+_ATPase"/>
</dbReference>
<dbReference type="Gene3D" id="3.40.50.300">
    <property type="entry name" value="P-loop containing nucleotide triphosphate hydrolases"/>
    <property type="match status" value="1"/>
</dbReference>
<dbReference type="InterPro" id="IPR011527">
    <property type="entry name" value="ABC1_TM_dom"/>
</dbReference>
<dbReference type="PROSITE" id="PS50893">
    <property type="entry name" value="ABC_TRANSPORTER_2"/>
    <property type="match status" value="1"/>
</dbReference>
<dbReference type="InterPro" id="IPR017871">
    <property type="entry name" value="ABC_transporter-like_CS"/>
</dbReference>
<evidence type="ECO:0000256" key="1">
    <source>
        <dbReference type="ARBA" id="ARBA00004651"/>
    </source>
</evidence>
<dbReference type="SUPFAM" id="SSF90123">
    <property type="entry name" value="ABC transporter transmembrane region"/>
    <property type="match status" value="1"/>
</dbReference>
<dbReference type="GO" id="GO:0005524">
    <property type="term" value="F:ATP binding"/>
    <property type="evidence" value="ECO:0007669"/>
    <property type="project" value="UniProtKB-KW"/>
</dbReference>
<evidence type="ECO:0000259" key="9">
    <source>
        <dbReference type="PROSITE" id="PS50929"/>
    </source>
</evidence>
<dbReference type="PROSITE" id="PS00211">
    <property type="entry name" value="ABC_TRANSPORTER_1"/>
    <property type="match status" value="1"/>
</dbReference>
<evidence type="ECO:0000256" key="2">
    <source>
        <dbReference type="ARBA" id="ARBA00022692"/>
    </source>
</evidence>
<feature type="transmembrane region" description="Helical" evidence="7">
    <location>
        <begin position="154"/>
        <end position="177"/>
    </location>
</feature>
<feature type="transmembrane region" description="Helical" evidence="7">
    <location>
        <begin position="237"/>
        <end position="258"/>
    </location>
</feature>
<reference evidence="11" key="1">
    <citation type="journal article" date="2019" name="Int. J. Syst. Evol. Microbiol.">
        <title>The Global Catalogue of Microorganisms (GCM) 10K type strain sequencing project: providing services to taxonomists for standard genome sequencing and annotation.</title>
        <authorList>
            <consortium name="The Broad Institute Genomics Platform"/>
            <consortium name="The Broad Institute Genome Sequencing Center for Infectious Disease"/>
            <person name="Wu L."/>
            <person name="Ma J."/>
        </authorList>
    </citation>
    <scope>NUCLEOTIDE SEQUENCE [LARGE SCALE GENOMIC DNA]</scope>
    <source>
        <strain evidence="11">CCUG 54950</strain>
    </source>
</reference>
<protein>
    <submittedName>
        <fullName evidence="10">ABC transporter ATP-binding protein</fullName>
    </submittedName>
</protein>
<dbReference type="Pfam" id="PF00005">
    <property type="entry name" value="ABC_tran"/>
    <property type="match status" value="1"/>
</dbReference>
<dbReference type="RefSeq" id="WP_347324001.1">
    <property type="nucleotide sequence ID" value="NZ_JBCGUH010000002.1"/>
</dbReference>
<gene>
    <name evidence="10" type="ORF">ACFSC9_19685</name>
</gene>
<dbReference type="InterPro" id="IPR036640">
    <property type="entry name" value="ABC1_TM_sf"/>
</dbReference>
<feature type="transmembrane region" description="Helical" evidence="7">
    <location>
        <begin position="54"/>
        <end position="71"/>
    </location>
</feature>
<dbReference type="PANTHER" id="PTHR43394:SF1">
    <property type="entry name" value="ATP-BINDING CASSETTE SUB-FAMILY B MEMBER 10, MITOCHONDRIAL"/>
    <property type="match status" value="1"/>
</dbReference>
<name>A0ABW4RPV1_9BACL</name>
<accession>A0ABW4RPV1</accession>
<feature type="transmembrane region" description="Helical" evidence="7">
    <location>
        <begin position="12"/>
        <end position="34"/>
    </location>
</feature>
<dbReference type="SMART" id="SM00382">
    <property type="entry name" value="AAA"/>
    <property type="match status" value="1"/>
</dbReference>
<dbReference type="InterPro" id="IPR003439">
    <property type="entry name" value="ABC_transporter-like_ATP-bd"/>
</dbReference>
<keyword evidence="4 10" id="KW-0067">ATP-binding</keyword>
<feature type="domain" description="ABC transmembrane type-1" evidence="9">
    <location>
        <begin position="14"/>
        <end position="297"/>
    </location>
</feature>
<dbReference type="InterPro" id="IPR039421">
    <property type="entry name" value="Type_1_exporter"/>
</dbReference>
<dbReference type="PROSITE" id="PS51257">
    <property type="entry name" value="PROKAR_LIPOPROTEIN"/>
    <property type="match status" value="1"/>
</dbReference>
<evidence type="ECO:0000256" key="4">
    <source>
        <dbReference type="ARBA" id="ARBA00022840"/>
    </source>
</evidence>
<dbReference type="Gene3D" id="1.20.1560.10">
    <property type="entry name" value="ABC transporter type 1, transmembrane domain"/>
    <property type="match status" value="1"/>
</dbReference>
<keyword evidence="2 7" id="KW-0812">Transmembrane</keyword>
<feature type="transmembrane region" description="Helical" evidence="7">
    <location>
        <begin position="270"/>
        <end position="295"/>
    </location>
</feature>
<dbReference type="SUPFAM" id="SSF52540">
    <property type="entry name" value="P-loop containing nucleoside triphosphate hydrolases"/>
    <property type="match status" value="1"/>
</dbReference>
<comment type="subcellular location">
    <subcellularLocation>
        <location evidence="1">Cell membrane</location>
        <topology evidence="1">Multi-pass membrane protein</topology>
    </subcellularLocation>
</comment>
<dbReference type="Pfam" id="PF00664">
    <property type="entry name" value="ABC_membrane"/>
    <property type="match status" value="1"/>
</dbReference>
<organism evidence="10 11">
    <name type="scientific">Paenibacillus wenxiniae</name>
    <dbReference type="NCBI Taxonomy" id="1636843"/>
    <lineage>
        <taxon>Bacteria</taxon>
        <taxon>Bacillati</taxon>
        <taxon>Bacillota</taxon>
        <taxon>Bacilli</taxon>
        <taxon>Bacillales</taxon>
        <taxon>Paenibacillaceae</taxon>
        <taxon>Paenibacillus</taxon>
    </lineage>
</organism>
<keyword evidence="6 7" id="KW-0472">Membrane</keyword>
<dbReference type="Proteomes" id="UP001597233">
    <property type="component" value="Unassembled WGS sequence"/>
</dbReference>
<feature type="transmembrane region" description="Helical" evidence="7">
    <location>
        <begin position="128"/>
        <end position="148"/>
    </location>
</feature>
<evidence type="ECO:0000256" key="6">
    <source>
        <dbReference type="ARBA" id="ARBA00023136"/>
    </source>
</evidence>
<evidence type="ECO:0000256" key="7">
    <source>
        <dbReference type="SAM" id="Phobius"/>
    </source>
</evidence>
<evidence type="ECO:0000256" key="3">
    <source>
        <dbReference type="ARBA" id="ARBA00022741"/>
    </source>
</evidence>
<keyword evidence="3" id="KW-0547">Nucleotide-binding</keyword>
<proteinExistence type="predicted"/>
<dbReference type="InterPro" id="IPR027417">
    <property type="entry name" value="P-loop_NTPase"/>
</dbReference>
<dbReference type="PROSITE" id="PS50929">
    <property type="entry name" value="ABC_TM1F"/>
    <property type="match status" value="1"/>
</dbReference>
<evidence type="ECO:0000313" key="11">
    <source>
        <dbReference type="Proteomes" id="UP001597233"/>
    </source>
</evidence>
<evidence type="ECO:0000256" key="5">
    <source>
        <dbReference type="ARBA" id="ARBA00022989"/>
    </source>
</evidence>